<gene>
    <name evidence="1" type="ORF">RND81_09G008900</name>
</gene>
<comment type="caution">
    <text evidence="1">The sequence shown here is derived from an EMBL/GenBank/DDBJ whole genome shotgun (WGS) entry which is preliminary data.</text>
</comment>
<organism evidence="1 2">
    <name type="scientific">Saponaria officinalis</name>
    <name type="common">Common soapwort</name>
    <name type="synonym">Lychnis saponaria</name>
    <dbReference type="NCBI Taxonomy" id="3572"/>
    <lineage>
        <taxon>Eukaryota</taxon>
        <taxon>Viridiplantae</taxon>
        <taxon>Streptophyta</taxon>
        <taxon>Embryophyta</taxon>
        <taxon>Tracheophyta</taxon>
        <taxon>Spermatophyta</taxon>
        <taxon>Magnoliopsida</taxon>
        <taxon>eudicotyledons</taxon>
        <taxon>Gunneridae</taxon>
        <taxon>Pentapetalae</taxon>
        <taxon>Caryophyllales</taxon>
        <taxon>Caryophyllaceae</taxon>
        <taxon>Caryophylleae</taxon>
        <taxon>Saponaria</taxon>
    </lineage>
</organism>
<reference evidence="1" key="1">
    <citation type="submission" date="2024-03" db="EMBL/GenBank/DDBJ databases">
        <title>WGS assembly of Saponaria officinalis var. Norfolk2.</title>
        <authorList>
            <person name="Jenkins J."/>
            <person name="Shu S."/>
            <person name="Grimwood J."/>
            <person name="Barry K."/>
            <person name="Goodstein D."/>
            <person name="Schmutz J."/>
            <person name="Leebens-Mack J."/>
            <person name="Osbourn A."/>
        </authorList>
    </citation>
    <scope>NUCLEOTIDE SEQUENCE [LARGE SCALE GENOMIC DNA]</scope>
    <source>
        <strain evidence="1">JIC</strain>
    </source>
</reference>
<dbReference type="InterPro" id="IPR050796">
    <property type="entry name" value="SCF_F-box_component"/>
</dbReference>
<dbReference type="Proteomes" id="UP001443914">
    <property type="component" value="Unassembled WGS sequence"/>
</dbReference>
<proteinExistence type="predicted"/>
<evidence type="ECO:0000313" key="2">
    <source>
        <dbReference type="Proteomes" id="UP001443914"/>
    </source>
</evidence>
<evidence type="ECO:0000313" key="1">
    <source>
        <dbReference type="EMBL" id="KAK9688756.1"/>
    </source>
</evidence>
<dbReference type="AlphaFoldDB" id="A0AAW1IHC6"/>
<protein>
    <recommendedName>
        <fullName evidence="3">F-box associated domain-containing protein</fullName>
    </recommendedName>
</protein>
<evidence type="ECO:0008006" key="3">
    <source>
        <dbReference type="Google" id="ProtNLM"/>
    </source>
</evidence>
<dbReference type="InterPro" id="IPR017451">
    <property type="entry name" value="F-box-assoc_interact_dom"/>
</dbReference>
<dbReference type="PANTHER" id="PTHR31672">
    <property type="entry name" value="BNACNNG10540D PROTEIN"/>
    <property type="match status" value="1"/>
</dbReference>
<dbReference type="NCBIfam" id="TIGR01640">
    <property type="entry name" value="F_box_assoc_1"/>
    <property type="match status" value="1"/>
</dbReference>
<name>A0AAW1IHC6_SAPOF</name>
<sequence>MYYVWNPNTHECEKVERYEEGADVDELPIGFGFGYVGSMDDYKILAFYPNGFYLFSRNIRTWKKPVDGLEEYNQVLIEDADNVCIQDILYPSCKNLEGSAGIMAFDLAVERIIKVKGIEWLRGHVKINRMFSIDNSLSVCCSNSDENVYDVWSLKGESESNGWQRLYTVRSGIHLSLLGFFENGKCLVCHFDRFIVVDLDQRNWLRLQEGFPGVAEESRVETNWPFVDSLVRIFLRRWQ</sequence>
<dbReference type="PANTHER" id="PTHR31672:SF13">
    <property type="entry name" value="F-BOX PROTEIN CPR30-LIKE"/>
    <property type="match status" value="1"/>
</dbReference>
<keyword evidence="2" id="KW-1185">Reference proteome</keyword>
<accession>A0AAW1IHC6</accession>
<dbReference type="EMBL" id="JBDFQZ010000009">
    <property type="protein sequence ID" value="KAK9688756.1"/>
    <property type="molecule type" value="Genomic_DNA"/>
</dbReference>